<gene>
    <name evidence="2" type="ORF">R6G71_04630</name>
    <name evidence="3" type="ORF">SAMN05421878_11044</name>
</gene>
<evidence type="ECO:0008006" key="5">
    <source>
        <dbReference type="Google" id="ProtNLM"/>
    </source>
</evidence>
<feature type="compositionally biased region" description="Basic and acidic residues" evidence="1">
    <location>
        <begin position="42"/>
        <end position="52"/>
    </location>
</feature>
<dbReference type="AlphaFoldDB" id="A0A1G7DAZ7"/>
<reference evidence="2" key="3">
    <citation type="submission" date="2023-10" db="EMBL/GenBank/DDBJ databases">
        <title>Whole Genome based description of the genera Actinobaculum and Actinotignum reveals a complex phylogenetic relationship within the species included in the genus Actinotignum.</title>
        <authorList>
            <person name="Jensen C.S."/>
            <person name="Dargis R."/>
            <person name="Kemp M."/>
            <person name="Christensen J.J."/>
        </authorList>
    </citation>
    <scope>NUCLEOTIDE SEQUENCE</scope>
    <source>
        <strain evidence="2">Actinobaculum_suis_CCUG19206T</strain>
    </source>
</reference>
<dbReference type="Proteomes" id="UP000182744">
    <property type="component" value="Unassembled WGS sequence"/>
</dbReference>
<feature type="compositionally biased region" description="Basic and acidic residues" evidence="1">
    <location>
        <begin position="136"/>
        <end position="148"/>
    </location>
</feature>
<protein>
    <recommendedName>
        <fullName evidence="5">Repeat domain-containing protein</fullName>
    </recommendedName>
</protein>
<dbReference type="EMBL" id="JAWNFU010000002">
    <property type="protein sequence ID" value="MDY5153333.1"/>
    <property type="molecule type" value="Genomic_DNA"/>
</dbReference>
<feature type="region of interest" description="Disordered" evidence="1">
    <location>
        <begin position="41"/>
        <end position="68"/>
    </location>
</feature>
<dbReference type="RefSeq" id="WP_074662930.1">
    <property type="nucleotide sequence ID" value="NZ_FNAU01000010.1"/>
</dbReference>
<sequence length="406" mass="43551">MRSYTKPYLEMREKEQHDFSFDNLYQPTAIADTVSNPAASWEKAKESGRFYERPAGPGASVISPEQKKASYENRLKVERTVDLLSGQEVSANNPDARGQNLASARANLAAATAKADAAKSALESAKAELAQKQAEVDSAKAELDRLTHGEGAASASENPEDAPGANAGDGEKASVWTDAASQNGALYVNSWDKERADRAVNYGNPQDEIIFGDWNGDGVDTPMVRRGNTFLGTNRFSGLSQFQFTYGVPGDTILVGDWNGNGKDTIAVVRGNKAYVRNSLTTGVADKVYAYGNPDDTLVAGDWDGSGRTALAAVRGNRFYVQNKLEDPFASFQFAFGSPGDRVIVGDWRGTGKDGVGVVRGNKFFLKLGLNSGIADLVFSFGNMRDASVVGDWDGDGVDTPAVDRR</sequence>
<dbReference type="Proteomes" id="UP001273799">
    <property type="component" value="Unassembled WGS sequence"/>
</dbReference>
<evidence type="ECO:0000256" key="1">
    <source>
        <dbReference type="SAM" id="MobiDB-lite"/>
    </source>
</evidence>
<name>A0A1G7DAZ7_9ACTO</name>
<feature type="region of interest" description="Disordered" evidence="1">
    <location>
        <begin position="136"/>
        <end position="171"/>
    </location>
</feature>
<evidence type="ECO:0000313" key="2">
    <source>
        <dbReference type="EMBL" id="MDY5153333.1"/>
    </source>
</evidence>
<reference evidence="3" key="2">
    <citation type="submission" date="2016-10" db="EMBL/GenBank/DDBJ databases">
        <authorList>
            <person name="de Groot N.N."/>
        </authorList>
    </citation>
    <scope>NUCLEOTIDE SEQUENCE [LARGE SCALE GENOMIC DNA]</scope>
    <source>
        <strain evidence="3">DSM 20639</strain>
    </source>
</reference>
<keyword evidence="4" id="KW-1185">Reference proteome</keyword>
<evidence type="ECO:0000313" key="4">
    <source>
        <dbReference type="Proteomes" id="UP000182744"/>
    </source>
</evidence>
<proteinExistence type="predicted"/>
<accession>A0A1G7DAZ7</accession>
<dbReference type="SUPFAM" id="SSF69318">
    <property type="entry name" value="Integrin alpha N-terminal domain"/>
    <property type="match status" value="1"/>
</dbReference>
<reference evidence="4" key="1">
    <citation type="submission" date="2016-10" db="EMBL/GenBank/DDBJ databases">
        <authorList>
            <person name="Varghese N."/>
        </authorList>
    </citation>
    <scope>NUCLEOTIDE SEQUENCE [LARGE SCALE GENOMIC DNA]</scope>
    <source>
        <strain evidence="4">DSM 20639</strain>
    </source>
</reference>
<dbReference type="EMBL" id="FNAU01000010">
    <property type="protein sequence ID" value="SDE48170.1"/>
    <property type="molecule type" value="Genomic_DNA"/>
</dbReference>
<organism evidence="3 4">
    <name type="scientific">Actinobaculum suis</name>
    <dbReference type="NCBI Taxonomy" id="1657"/>
    <lineage>
        <taxon>Bacteria</taxon>
        <taxon>Bacillati</taxon>
        <taxon>Actinomycetota</taxon>
        <taxon>Actinomycetes</taxon>
        <taxon>Actinomycetales</taxon>
        <taxon>Actinomycetaceae</taxon>
        <taxon>Actinobaculum</taxon>
    </lineage>
</organism>
<evidence type="ECO:0000313" key="3">
    <source>
        <dbReference type="EMBL" id="SDE48170.1"/>
    </source>
</evidence>
<dbReference type="InterPro" id="IPR028994">
    <property type="entry name" value="Integrin_alpha_N"/>
</dbReference>